<name>A0A650AF95_9PEZI</name>
<dbReference type="Pfam" id="PF03161">
    <property type="entry name" value="LAGLIDADG_2"/>
    <property type="match status" value="1"/>
</dbReference>
<dbReference type="SUPFAM" id="SSF55608">
    <property type="entry name" value="Homing endonucleases"/>
    <property type="match status" value="1"/>
</dbReference>
<accession>A0A650AF95</accession>
<protein>
    <recommendedName>
        <fullName evidence="1">Homing endonuclease LAGLIDADG domain-containing protein</fullName>
    </recommendedName>
</protein>
<dbReference type="GO" id="GO:0004519">
    <property type="term" value="F:endonuclease activity"/>
    <property type="evidence" value="ECO:0007669"/>
    <property type="project" value="InterPro"/>
</dbReference>
<evidence type="ECO:0000313" key="2">
    <source>
        <dbReference type="EMBL" id="QGN66703.1"/>
    </source>
</evidence>
<feature type="domain" description="Homing endonuclease LAGLIDADG" evidence="1">
    <location>
        <begin position="25"/>
        <end position="72"/>
    </location>
</feature>
<dbReference type="InterPro" id="IPR027434">
    <property type="entry name" value="Homing_endonucl"/>
</dbReference>
<proteinExistence type="predicted"/>
<keyword evidence="2" id="KW-0496">Mitochondrion</keyword>
<dbReference type="InterPro" id="IPR004860">
    <property type="entry name" value="LAGLIDADG_dom"/>
</dbReference>
<geneLocation type="mitochondrion" evidence="2"/>
<dbReference type="GeneID" id="42906026"/>
<dbReference type="AlphaFoldDB" id="A0A650AF95"/>
<evidence type="ECO:0000259" key="1">
    <source>
        <dbReference type="Pfam" id="PF03161"/>
    </source>
</evidence>
<organism evidence="2">
    <name type="scientific">Morchella importuna</name>
    <dbReference type="NCBI Taxonomy" id="1174673"/>
    <lineage>
        <taxon>Eukaryota</taxon>
        <taxon>Fungi</taxon>
        <taxon>Dikarya</taxon>
        <taxon>Ascomycota</taxon>
        <taxon>Pezizomycotina</taxon>
        <taxon>Pezizomycetes</taxon>
        <taxon>Pezizales</taxon>
        <taxon>Morchellaceae</taxon>
        <taxon>Morchella</taxon>
    </lineage>
</organism>
<dbReference type="Gene3D" id="3.10.28.10">
    <property type="entry name" value="Homing endonucleases"/>
    <property type="match status" value="1"/>
</dbReference>
<gene>
    <name evidence="2" type="primary">orf138</name>
</gene>
<reference evidence="2" key="1">
    <citation type="submission" date="2019-02" db="EMBL/GenBank/DDBJ databases">
        <title>The largest mitochondrial genome of Morchella importuna (272.2 kb) among fungi reservoir of numerous mitochondrial ORFs, repeatitive sequences and nuclear genome horizontal transfer.</title>
        <authorList>
            <person name="Liu W."/>
            <person name="Bian Y."/>
        </authorList>
    </citation>
    <scope>NUCLEOTIDE SEQUENCE</scope>
</reference>
<dbReference type="EMBL" id="MK527108">
    <property type="protein sequence ID" value="QGN66703.1"/>
    <property type="molecule type" value="Genomic_DNA"/>
</dbReference>
<sequence>MAWRSAHHLIRGETDVWVDSVCPCLQICTNCYSLEYTIRLMNVLIIRHNLNCSLHLDVKDKYRIYIKQDSTKARLLYYELLLLLISTLPCSTNRVGPPLFFFFCFYKKIKKEKTIKNKINILPQRRRGSKNQKPKIKP</sequence>
<dbReference type="RefSeq" id="YP_009722301.1">
    <property type="nucleotide sequence ID" value="NC_045397.1"/>
</dbReference>